<sequence>MDPEEAEACAVVHVGCAHSGEVIPVEVWGAVGSARSSLRRLVADACGCSEASQIVLCGPPWRPLDAESAAGVLARAPPRGSAGARASELRVFAYDRAAIKAGGDGPQRHGGADAADGRVALEALVVPRTLPEARRLGLLDDDGEMRESDAMAGSPTDTLSVAGSPGEGGPLQRALGDFASQFKLRLAQGRAYARAATNRAAACRGLADRAAVRSAAVAAALLNLGDHGGALSSAHGALAAKARRHGDVQRDALERFEDDLDALGRRALHPALARAVFDGDARAHTLAECVPAERVRKWAEHCARTLAAVEADGARVGGLVADVAGRVDALVAPETTRSMRDRVDGLEAAAAAVAALAEDQRRAVDDLDGDERDASRLAAGARSGVLEDSGSGEEPTSCMSTSATSPKNTPPNADLGGFFPAHRGGLLDDSDAAGSESGTFGRGSTGALDACRELQTRWESRDRSLPAIKATEKAVRDGAKGCALEAEALADGALRRVRDVADAQSRIHGARSRHLAAFGDALRDKAAHFAQLDAVRRLPRAHAALCLEVARRRAYGVAAVAAVRGAADAVAALRDAEHERRLRFARSHGQRLPRALLKAVPALLEAPATFSPTFDPETSAEPLPDVALSDLAPDGTPLSSADPADQVQEKRPRAWSCESAVGNAGAATTPGSTPPKRDPDVRMAEATATYGEDEARRAGGSVIYGDRDRDECSDDPDDCEAENRALRARCAKLEVELAALRAEALEKPRGGKPAESDSDDFDERDDDVPETLGRRGRALSEDSAEVKRDLAAAARGIGDLEAALGLEYARAAPPVRSGASIAAIREAHQRYPDFILGRVTRAEPRDVTNDPDSNPYRLPLGTVFHVLAVESL</sequence>
<dbReference type="Proteomes" id="UP001363151">
    <property type="component" value="Unassembled WGS sequence"/>
</dbReference>
<organism evidence="8 9">
    <name type="scientific">Aureococcus anophagefferens</name>
    <name type="common">Harmful bloom alga</name>
    <dbReference type="NCBI Taxonomy" id="44056"/>
    <lineage>
        <taxon>Eukaryota</taxon>
        <taxon>Sar</taxon>
        <taxon>Stramenopiles</taxon>
        <taxon>Ochrophyta</taxon>
        <taxon>Pelagophyceae</taxon>
        <taxon>Pelagomonadales</taxon>
        <taxon>Pelagomonadaceae</taxon>
        <taxon>Aureococcus</taxon>
    </lineage>
</organism>
<dbReference type="PANTHER" id="PTHR13222">
    <property type="entry name" value="RB1-INDUCIBLE COILED-COIL"/>
    <property type="match status" value="1"/>
</dbReference>
<dbReference type="EMBL" id="JBBJCI010000366">
    <property type="protein sequence ID" value="KAK7232798.1"/>
    <property type="molecule type" value="Genomic_DNA"/>
</dbReference>
<evidence type="ECO:0000313" key="8">
    <source>
        <dbReference type="EMBL" id="KAK7232798.1"/>
    </source>
</evidence>
<feature type="domain" description="Autophagy-related protein 11 C-terminal" evidence="7">
    <location>
        <begin position="829"/>
        <end position="870"/>
    </location>
</feature>
<keyword evidence="9" id="KW-1185">Reference proteome</keyword>
<proteinExistence type="predicted"/>
<gene>
    <name evidence="8" type="ORF">SO694_000372133</name>
</gene>
<dbReference type="Pfam" id="PF10377">
    <property type="entry name" value="ATG11"/>
    <property type="match status" value="1"/>
</dbReference>
<feature type="compositionally biased region" description="Acidic residues" evidence="5">
    <location>
        <begin position="756"/>
        <end position="769"/>
    </location>
</feature>
<feature type="region of interest" description="Disordered" evidence="5">
    <location>
        <begin position="362"/>
        <end position="446"/>
    </location>
</feature>
<dbReference type="InterPro" id="IPR040040">
    <property type="entry name" value="ATG11"/>
</dbReference>
<keyword evidence="3" id="KW-0072">Autophagy</keyword>
<accession>A0ABR1FL36</accession>
<dbReference type="InterPro" id="IPR019460">
    <property type="entry name" value="Atg11_C"/>
</dbReference>
<feature type="region of interest" description="Disordered" evidence="5">
    <location>
        <begin position="610"/>
        <end position="719"/>
    </location>
</feature>
<feature type="region of interest" description="Disordered" evidence="5">
    <location>
        <begin position="143"/>
        <end position="167"/>
    </location>
</feature>
<evidence type="ECO:0000256" key="1">
    <source>
        <dbReference type="ARBA" id="ARBA00022448"/>
    </source>
</evidence>
<evidence type="ECO:0000256" key="4">
    <source>
        <dbReference type="ARBA" id="ARBA00023054"/>
    </source>
</evidence>
<evidence type="ECO:0000259" key="6">
    <source>
        <dbReference type="Pfam" id="PF04108"/>
    </source>
</evidence>
<evidence type="ECO:0000313" key="9">
    <source>
        <dbReference type="Proteomes" id="UP001363151"/>
    </source>
</evidence>
<dbReference type="PANTHER" id="PTHR13222:SF1">
    <property type="entry name" value="RB1-INDUCIBLE COILED-COIL PROTEIN 1"/>
    <property type="match status" value="1"/>
</dbReference>
<dbReference type="Pfam" id="PF04108">
    <property type="entry name" value="ATG17_like"/>
    <property type="match status" value="1"/>
</dbReference>
<keyword evidence="2" id="KW-0653">Protein transport</keyword>
<dbReference type="InterPro" id="IPR045326">
    <property type="entry name" value="ATG17-like_dom"/>
</dbReference>
<feature type="compositionally biased region" description="Basic and acidic residues" evidence="5">
    <location>
        <begin position="744"/>
        <end position="755"/>
    </location>
</feature>
<evidence type="ECO:0000256" key="3">
    <source>
        <dbReference type="ARBA" id="ARBA00023006"/>
    </source>
</evidence>
<name>A0ABR1FL36_AURAN</name>
<evidence type="ECO:0000256" key="2">
    <source>
        <dbReference type="ARBA" id="ARBA00022927"/>
    </source>
</evidence>
<comment type="caution">
    <text evidence="8">The sequence shown here is derived from an EMBL/GenBank/DDBJ whole genome shotgun (WGS) entry which is preliminary data.</text>
</comment>
<evidence type="ECO:0000259" key="7">
    <source>
        <dbReference type="Pfam" id="PF10377"/>
    </source>
</evidence>
<evidence type="ECO:0000256" key="5">
    <source>
        <dbReference type="SAM" id="MobiDB-lite"/>
    </source>
</evidence>
<protein>
    <submittedName>
        <fullName evidence="8">Autophagy protein 17</fullName>
    </submittedName>
</protein>
<feature type="region of interest" description="Disordered" evidence="5">
    <location>
        <begin position="744"/>
        <end position="785"/>
    </location>
</feature>
<keyword evidence="4" id="KW-0175">Coiled coil</keyword>
<feature type="domain" description="Autophagy protein ATG17-like" evidence="6">
    <location>
        <begin position="189"/>
        <end position="590"/>
    </location>
</feature>
<reference evidence="8 9" key="1">
    <citation type="submission" date="2024-03" db="EMBL/GenBank/DDBJ databases">
        <title>Aureococcus anophagefferens CCMP1851 and Kratosvirus quantuckense: Draft genome of a second virus-susceptible host strain in the model system.</title>
        <authorList>
            <person name="Chase E."/>
            <person name="Truchon A.R."/>
            <person name="Schepens W."/>
            <person name="Wilhelm S.W."/>
        </authorList>
    </citation>
    <scope>NUCLEOTIDE SEQUENCE [LARGE SCALE GENOMIC DNA]</scope>
    <source>
        <strain evidence="8 9">CCMP1851</strain>
    </source>
</reference>
<feature type="compositionally biased region" description="Polar residues" evidence="5">
    <location>
        <begin position="397"/>
        <end position="411"/>
    </location>
</feature>
<keyword evidence="1" id="KW-0813">Transport</keyword>